<proteinExistence type="predicted"/>
<evidence type="ECO:0000313" key="3">
    <source>
        <dbReference type="Proteomes" id="UP001182556"/>
    </source>
</evidence>
<keyword evidence="3" id="KW-1185">Reference proteome</keyword>
<gene>
    <name evidence="2" type="ORF">DB88DRAFT_497043</name>
</gene>
<dbReference type="Proteomes" id="UP001182556">
    <property type="component" value="Unassembled WGS sequence"/>
</dbReference>
<reference evidence="2" key="1">
    <citation type="submission" date="2023-02" db="EMBL/GenBank/DDBJ databases">
        <title>Identification and recombinant expression of a fungal hydrolase from Papiliotrema laurentii that hydrolyzes apple cutin and clears colloidal polyester polyurethane.</title>
        <authorList>
            <consortium name="DOE Joint Genome Institute"/>
            <person name="Roman V.A."/>
            <person name="Bojanowski C."/>
            <person name="Crable B.R."/>
            <person name="Wagner D.N."/>
            <person name="Hung C.S."/>
            <person name="Nadeau L.J."/>
            <person name="Schratz L."/>
            <person name="Haridas S."/>
            <person name="Pangilinan J."/>
            <person name="Lipzen A."/>
            <person name="Na H."/>
            <person name="Yan M."/>
            <person name="Ng V."/>
            <person name="Grigoriev I.V."/>
            <person name="Spatafora J.W."/>
            <person name="Barlow D."/>
            <person name="Biffinger J."/>
            <person name="Kelley-Loughnane N."/>
            <person name="Varaljay V.A."/>
            <person name="Crookes-Goodson W.J."/>
        </authorList>
    </citation>
    <scope>NUCLEOTIDE SEQUENCE</scope>
    <source>
        <strain evidence="2">5307AH</strain>
    </source>
</reference>
<dbReference type="EMBL" id="JAODAN010000009">
    <property type="protein sequence ID" value="KAK1922073.1"/>
    <property type="molecule type" value="Genomic_DNA"/>
</dbReference>
<dbReference type="InterPro" id="IPR024222">
    <property type="entry name" value="Ten1_fungal"/>
</dbReference>
<dbReference type="GO" id="GO:0016233">
    <property type="term" value="P:telomere capping"/>
    <property type="evidence" value="ECO:0007669"/>
    <property type="project" value="InterPro"/>
</dbReference>
<dbReference type="AlphaFoldDB" id="A0AAD9CWT0"/>
<accession>A0AAD9CWT0</accession>
<feature type="compositionally biased region" description="Low complexity" evidence="1">
    <location>
        <begin position="112"/>
        <end position="125"/>
    </location>
</feature>
<dbReference type="GO" id="GO:0043047">
    <property type="term" value="F:single-stranded telomeric DNA binding"/>
    <property type="evidence" value="ECO:0007669"/>
    <property type="project" value="InterPro"/>
</dbReference>
<protein>
    <submittedName>
        <fullName evidence="2">Uncharacterized protein</fullName>
    </submittedName>
</protein>
<name>A0AAD9CWT0_PAPLA</name>
<sequence length="194" mass="21292">MVPKHLSLHFESNVPRMTNVQSVQLLQPPHPPPDLISGSLHLPLSCITSAHRGRKVRTTGQILSYDVQRSLLLLSARQDQASQRQLVTLLVDISTVLLGLHPSTTDPSDRISAGPHAPSGPSAPHMPQRQPFRISHGGWITVVGWLERYEEHQLTRQTGDTASYAPPLPFILEAIHVATARTPLDGVVYRGQLG</sequence>
<evidence type="ECO:0000256" key="1">
    <source>
        <dbReference type="SAM" id="MobiDB-lite"/>
    </source>
</evidence>
<dbReference type="Pfam" id="PF12658">
    <property type="entry name" value="Ten1"/>
    <property type="match status" value="1"/>
</dbReference>
<organism evidence="2 3">
    <name type="scientific">Papiliotrema laurentii</name>
    <name type="common">Cryptococcus laurentii</name>
    <dbReference type="NCBI Taxonomy" id="5418"/>
    <lineage>
        <taxon>Eukaryota</taxon>
        <taxon>Fungi</taxon>
        <taxon>Dikarya</taxon>
        <taxon>Basidiomycota</taxon>
        <taxon>Agaricomycotina</taxon>
        <taxon>Tremellomycetes</taxon>
        <taxon>Tremellales</taxon>
        <taxon>Rhynchogastremaceae</taxon>
        <taxon>Papiliotrema</taxon>
    </lineage>
</organism>
<comment type="caution">
    <text evidence="2">The sequence shown here is derived from an EMBL/GenBank/DDBJ whole genome shotgun (WGS) entry which is preliminary data.</text>
</comment>
<feature type="region of interest" description="Disordered" evidence="1">
    <location>
        <begin position="104"/>
        <end position="129"/>
    </location>
</feature>
<evidence type="ECO:0000313" key="2">
    <source>
        <dbReference type="EMBL" id="KAK1922073.1"/>
    </source>
</evidence>
<dbReference type="GO" id="GO:1990879">
    <property type="term" value="C:CST complex"/>
    <property type="evidence" value="ECO:0007669"/>
    <property type="project" value="InterPro"/>
</dbReference>